<reference evidence="1 2" key="1">
    <citation type="journal article" date="2022" name="DNA Res.">
        <title>Chromosomal-level genome assembly of the orchid tree Bauhinia variegata (Leguminosae; Cercidoideae) supports the allotetraploid origin hypothesis of Bauhinia.</title>
        <authorList>
            <person name="Zhong Y."/>
            <person name="Chen Y."/>
            <person name="Zheng D."/>
            <person name="Pang J."/>
            <person name="Liu Y."/>
            <person name="Luo S."/>
            <person name="Meng S."/>
            <person name="Qian L."/>
            <person name="Wei D."/>
            <person name="Dai S."/>
            <person name="Zhou R."/>
        </authorList>
    </citation>
    <scope>NUCLEOTIDE SEQUENCE [LARGE SCALE GENOMIC DNA]</scope>
    <source>
        <strain evidence="1">BV-YZ2020</strain>
    </source>
</reference>
<protein>
    <submittedName>
        <fullName evidence="1">Uncharacterized protein</fullName>
    </submittedName>
</protein>
<proteinExistence type="predicted"/>
<dbReference type="EMBL" id="CM039429">
    <property type="protein sequence ID" value="KAI4346574.1"/>
    <property type="molecule type" value="Genomic_DNA"/>
</dbReference>
<name>A0ACB9PCN4_BAUVA</name>
<evidence type="ECO:0000313" key="2">
    <source>
        <dbReference type="Proteomes" id="UP000828941"/>
    </source>
</evidence>
<organism evidence="1 2">
    <name type="scientific">Bauhinia variegata</name>
    <name type="common">Purple orchid tree</name>
    <name type="synonym">Phanera variegata</name>
    <dbReference type="NCBI Taxonomy" id="167791"/>
    <lineage>
        <taxon>Eukaryota</taxon>
        <taxon>Viridiplantae</taxon>
        <taxon>Streptophyta</taxon>
        <taxon>Embryophyta</taxon>
        <taxon>Tracheophyta</taxon>
        <taxon>Spermatophyta</taxon>
        <taxon>Magnoliopsida</taxon>
        <taxon>eudicotyledons</taxon>
        <taxon>Gunneridae</taxon>
        <taxon>Pentapetalae</taxon>
        <taxon>rosids</taxon>
        <taxon>fabids</taxon>
        <taxon>Fabales</taxon>
        <taxon>Fabaceae</taxon>
        <taxon>Cercidoideae</taxon>
        <taxon>Cercideae</taxon>
        <taxon>Bauhiniinae</taxon>
        <taxon>Bauhinia</taxon>
    </lineage>
</organism>
<accession>A0ACB9PCN4</accession>
<dbReference type="Proteomes" id="UP000828941">
    <property type="component" value="Chromosome 4"/>
</dbReference>
<evidence type="ECO:0000313" key="1">
    <source>
        <dbReference type="EMBL" id="KAI4346574.1"/>
    </source>
</evidence>
<gene>
    <name evidence="1" type="ORF">L6164_007459</name>
</gene>
<comment type="caution">
    <text evidence="1">The sequence shown here is derived from an EMBL/GenBank/DDBJ whole genome shotgun (WGS) entry which is preliminary data.</text>
</comment>
<sequence length="69" mass="8082">MVEFLSEAQRFGLPRYTMQKILRLHAGCKHLSRHMLSRGRNRIEIGGDKKGWGNRILQFDGFCNFAFQL</sequence>
<keyword evidence="2" id="KW-1185">Reference proteome</keyword>